<evidence type="ECO:0000313" key="9">
    <source>
        <dbReference type="Proteomes" id="UP000464787"/>
    </source>
</evidence>
<gene>
    <name evidence="8" type="ORF">GT347_12500</name>
</gene>
<dbReference type="EMBL" id="CP047650">
    <property type="protein sequence ID" value="QHI98739.1"/>
    <property type="molecule type" value="Genomic_DNA"/>
</dbReference>
<dbReference type="InterPro" id="IPR012292">
    <property type="entry name" value="Globin/Proto"/>
</dbReference>
<dbReference type="AlphaFoldDB" id="A0A857J6M7"/>
<evidence type="ECO:0000256" key="5">
    <source>
        <dbReference type="PIRSR" id="PIRSR601486-1"/>
    </source>
</evidence>
<dbReference type="KEGG" id="xyk:GT347_12500"/>
<dbReference type="GO" id="GO:0019825">
    <property type="term" value="F:oxygen binding"/>
    <property type="evidence" value="ECO:0007669"/>
    <property type="project" value="InterPro"/>
</dbReference>
<evidence type="ECO:0000256" key="2">
    <source>
        <dbReference type="ARBA" id="ARBA00022617"/>
    </source>
</evidence>
<dbReference type="InterPro" id="IPR001486">
    <property type="entry name" value="Hemoglobin_trunc"/>
</dbReference>
<feature type="signal peptide" evidence="7">
    <location>
        <begin position="1"/>
        <end position="26"/>
    </location>
</feature>
<dbReference type="Proteomes" id="UP000464787">
    <property type="component" value="Chromosome"/>
</dbReference>
<organism evidence="8 9">
    <name type="scientific">Xylophilus rhododendri</name>
    <dbReference type="NCBI Taxonomy" id="2697032"/>
    <lineage>
        <taxon>Bacteria</taxon>
        <taxon>Pseudomonadati</taxon>
        <taxon>Pseudomonadota</taxon>
        <taxon>Betaproteobacteria</taxon>
        <taxon>Burkholderiales</taxon>
        <taxon>Xylophilus</taxon>
    </lineage>
</organism>
<feature type="compositionally biased region" description="Low complexity" evidence="6">
    <location>
        <begin position="165"/>
        <end position="177"/>
    </location>
</feature>
<feature type="binding site" description="distal binding residue" evidence="5">
    <location>
        <position position="96"/>
    </location>
    <ligand>
        <name>heme</name>
        <dbReference type="ChEBI" id="CHEBI:30413"/>
    </ligand>
    <ligandPart>
        <name>Fe</name>
        <dbReference type="ChEBI" id="CHEBI:18248"/>
    </ligandPart>
</feature>
<evidence type="ECO:0000256" key="7">
    <source>
        <dbReference type="SAM" id="SignalP"/>
    </source>
</evidence>
<feature type="chain" id="PRO_5032409792" evidence="7">
    <location>
        <begin position="27"/>
        <end position="177"/>
    </location>
</feature>
<dbReference type="Gene3D" id="1.10.490.10">
    <property type="entry name" value="Globins"/>
    <property type="match status" value="1"/>
</dbReference>
<accession>A0A857J6M7</accession>
<dbReference type="Pfam" id="PF01152">
    <property type="entry name" value="Bac_globin"/>
    <property type="match status" value="1"/>
</dbReference>
<dbReference type="RefSeq" id="WP_160552256.1">
    <property type="nucleotide sequence ID" value="NZ_CP047650.1"/>
</dbReference>
<protein>
    <submittedName>
        <fullName evidence="8">Group 1 truncated hemoglobin</fullName>
    </submittedName>
</protein>
<keyword evidence="7" id="KW-0732">Signal</keyword>
<dbReference type="CDD" id="cd00454">
    <property type="entry name" value="TrHb1_N"/>
    <property type="match status" value="1"/>
</dbReference>
<evidence type="ECO:0000256" key="3">
    <source>
        <dbReference type="ARBA" id="ARBA00022723"/>
    </source>
</evidence>
<keyword evidence="9" id="KW-1185">Reference proteome</keyword>
<dbReference type="GO" id="GO:0046872">
    <property type="term" value="F:metal ion binding"/>
    <property type="evidence" value="ECO:0007669"/>
    <property type="project" value="UniProtKB-KW"/>
</dbReference>
<keyword evidence="3 5" id="KW-0479">Metal-binding</keyword>
<dbReference type="GO" id="GO:0020037">
    <property type="term" value="F:heme binding"/>
    <property type="evidence" value="ECO:0007669"/>
    <property type="project" value="InterPro"/>
</dbReference>
<feature type="region of interest" description="Disordered" evidence="6">
    <location>
        <begin position="143"/>
        <end position="177"/>
    </location>
</feature>
<name>A0A857J6M7_9BURK</name>
<reference evidence="8 9" key="1">
    <citation type="submission" date="2020-01" db="EMBL/GenBank/DDBJ databases">
        <title>Genome sequencing of strain KACC 21265.</title>
        <authorList>
            <person name="Heo J."/>
            <person name="Kim S.-J."/>
            <person name="Kim J.-S."/>
            <person name="Hong S.-B."/>
            <person name="Kwon S.-W."/>
        </authorList>
    </citation>
    <scope>NUCLEOTIDE SEQUENCE [LARGE SCALE GENOMIC DNA]</scope>
    <source>
        <strain evidence="8 9">KACC 21265</strain>
    </source>
</reference>
<proteinExistence type="predicted"/>
<keyword evidence="4 5" id="KW-0408">Iron</keyword>
<keyword evidence="1" id="KW-0813">Transport</keyword>
<dbReference type="SUPFAM" id="SSF46458">
    <property type="entry name" value="Globin-like"/>
    <property type="match status" value="1"/>
</dbReference>
<sequence>MTSLFARIAAAFLCAACLVAAPLARADEALYQQFGGEEGLQRIADDMIANSFSNPKTAPYFAKASVKRLRVQLATHFCEQIGGPCKYTGSSMKNVHAPLHIDRAAFNALVENLQAAMDKNNVPFRAQNQLLAKLAPMYRDIENPRDAPSVVPLREPLPSPDEPAEAAPADTTKPATP</sequence>
<evidence type="ECO:0000256" key="1">
    <source>
        <dbReference type="ARBA" id="ARBA00022448"/>
    </source>
</evidence>
<evidence type="ECO:0000256" key="4">
    <source>
        <dbReference type="ARBA" id="ARBA00023004"/>
    </source>
</evidence>
<evidence type="ECO:0000313" key="8">
    <source>
        <dbReference type="EMBL" id="QHI98739.1"/>
    </source>
</evidence>
<dbReference type="InterPro" id="IPR009050">
    <property type="entry name" value="Globin-like_sf"/>
</dbReference>
<keyword evidence="2 5" id="KW-0349">Heme</keyword>
<evidence type="ECO:0000256" key="6">
    <source>
        <dbReference type="SAM" id="MobiDB-lite"/>
    </source>
</evidence>